<dbReference type="PATRIC" id="fig|1716141.3.peg.2745"/>
<keyword evidence="3" id="KW-1185">Reference proteome</keyword>
<dbReference type="OrthoDB" id="4297611at2"/>
<comment type="caution">
    <text evidence="2">The sequence shown here is derived from an EMBL/GenBank/DDBJ whole genome shotgun (WGS) entry which is preliminary data.</text>
</comment>
<organism evidence="2 3">
    <name type="scientific">Streptomyces jeddahensis</name>
    <dbReference type="NCBI Taxonomy" id="1716141"/>
    <lineage>
        <taxon>Bacteria</taxon>
        <taxon>Bacillati</taxon>
        <taxon>Actinomycetota</taxon>
        <taxon>Actinomycetes</taxon>
        <taxon>Kitasatosporales</taxon>
        <taxon>Streptomycetaceae</taxon>
        <taxon>Streptomyces</taxon>
    </lineage>
</organism>
<feature type="transmembrane region" description="Helical" evidence="1">
    <location>
        <begin position="49"/>
        <end position="68"/>
    </location>
</feature>
<feature type="transmembrane region" description="Helical" evidence="1">
    <location>
        <begin position="80"/>
        <end position="98"/>
    </location>
</feature>
<name>A0A177HTF3_9ACTN</name>
<protein>
    <submittedName>
        <fullName evidence="2">Uncharacterized protein</fullName>
    </submittedName>
</protein>
<feature type="transmembrane region" description="Helical" evidence="1">
    <location>
        <begin position="12"/>
        <end position="37"/>
    </location>
</feature>
<evidence type="ECO:0000313" key="3">
    <source>
        <dbReference type="Proteomes" id="UP000077381"/>
    </source>
</evidence>
<dbReference type="EMBL" id="LOHS01000070">
    <property type="protein sequence ID" value="OAH14155.1"/>
    <property type="molecule type" value="Genomic_DNA"/>
</dbReference>
<dbReference type="STRING" id="1716141.STSP_26050"/>
<keyword evidence="1" id="KW-0472">Membrane</keyword>
<evidence type="ECO:0000313" key="2">
    <source>
        <dbReference type="EMBL" id="OAH14155.1"/>
    </source>
</evidence>
<accession>A0A177HTF3</accession>
<reference evidence="2 3" key="1">
    <citation type="submission" date="2015-12" db="EMBL/GenBank/DDBJ databases">
        <title>Genome sequence of Streptomyces sp. G25.</title>
        <authorList>
            <person name="Poehlein A."/>
            <person name="Roettig A."/>
            <person name="Hiessl S."/>
            <person name="Hauschild P."/>
            <person name="Schauer J."/>
            <person name="Madkour M.H."/>
            <person name="Al-Ansari A.M."/>
            <person name="Almakishah N.H."/>
            <person name="Steinbuechel A."/>
            <person name="Daniel R."/>
        </authorList>
    </citation>
    <scope>NUCLEOTIDE SEQUENCE [LARGE SCALE GENOMIC DNA]</scope>
    <source>
        <strain evidence="3">G25(2015)</strain>
    </source>
</reference>
<proteinExistence type="predicted"/>
<gene>
    <name evidence="2" type="ORF">STSP_26050</name>
</gene>
<keyword evidence="1" id="KW-0812">Transmembrane</keyword>
<dbReference type="RefSeq" id="WP_067276181.1">
    <property type="nucleotide sequence ID" value="NZ_LOHS01000070.1"/>
</dbReference>
<dbReference type="AlphaFoldDB" id="A0A177HTF3"/>
<keyword evidence="1" id="KW-1133">Transmembrane helix</keyword>
<evidence type="ECO:0000256" key="1">
    <source>
        <dbReference type="SAM" id="Phobius"/>
    </source>
</evidence>
<dbReference type="Proteomes" id="UP000077381">
    <property type="component" value="Unassembled WGS sequence"/>
</dbReference>
<sequence length="108" mass="11557">MRVERLPVVGPLAVRAGLAALPVVSLGLLCPVPSLVIALRRGGRADWGAFGVFCAVLVAWVLELALTPETTHGIAFADDTLLILVSMAGASVHAWTVWPRRMGRRGYR</sequence>